<dbReference type="Gene3D" id="3.90.230.10">
    <property type="entry name" value="Creatinase/methionine aminopeptidase superfamily"/>
    <property type="match status" value="1"/>
</dbReference>
<dbReference type="Pfam" id="PF01321">
    <property type="entry name" value="Creatinase_N"/>
    <property type="match status" value="1"/>
</dbReference>
<comment type="caution">
    <text evidence="3">The sequence shown here is derived from an EMBL/GenBank/DDBJ whole genome shotgun (WGS) entry which is preliminary data.</text>
</comment>
<dbReference type="Gene3D" id="3.40.350.10">
    <property type="entry name" value="Creatinase/prolidase N-terminal domain"/>
    <property type="match status" value="1"/>
</dbReference>
<sequence>MSRLARIREVLRAKELGAVYVSSYENRRYYSGFSGSNGHLFVTEEEACLITDPRYTEQAEKEAPQWRIATHGLDAMETIREELRRLGAATIGYESTKLTDAEVSRLRAELPEISWVPLEDYGVRHRAIKDEEELRTIREAAAIADRAMLKLVDRIRSGMTERDIQIELEYLMAKEGSEAPAFGTIVASGTRASLPHGTATDKPIARGELVVIDFGAKVRGYHSDLTRTLWVGAPEPEALRLFLIVQKARKAAIRAIRPGRTCGEIDKAHRDVFVREGVEEYSLRGLGHGVGLHIHELPRVVIGAKEPLEPGMVFTVEPGLYVPGIGGVRIEDIVRVTEDGCEVLTRCPHVLQVH</sequence>
<dbReference type="SUPFAM" id="SSF53092">
    <property type="entry name" value="Creatinase/prolidase N-terminal domain"/>
    <property type="match status" value="1"/>
</dbReference>
<organism evidence="3 4">
    <name type="scientific">Cohnella fermenti</name>
    <dbReference type="NCBI Taxonomy" id="2565925"/>
    <lineage>
        <taxon>Bacteria</taxon>
        <taxon>Bacillati</taxon>
        <taxon>Bacillota</taxon>
        <taxon>Bacilli</taxon>
        <taxon>Bacillales</taxon>
        <taxon>Paenibacillaceae</taxon>
        <taxon>Cohnella</taxon>
    </lineage>
</organism>
<dbReference type="InterPro" id="IPR036005">
    <property type="entry name" value="Creatinase/aminopeptidase-like"/>
</dbReference>
<dbReference type="OrthoDB" id="9806388at2"/>
<dbReference type="InterPro" id="IPR000587">
    <property type="entry name" value="Creatinase_N"/>
</dbReference>
<evidence type="ECO:0000259" key="1">
    <source>
        <dbReference type="Pfam" id="PF00557"/>
    </source>
</evidence>
<dbReference type="InterPro" id="IPR029149">
    <property type="entry name" value="Creatin/AminoP/Spt16_N"/>
</dbReference>
<dbReference type="Proteomes" id="UP000310636">
    <property type="component" value="Unassembled WGS sequence"/>
</dbReference>
<evidence type="ECO:0000259" key="2">
    <source>
        <dbReference type="Pfam" id="PF01321"/>
    </source>
</evidence>
<dbReference type="EMBL" id="SSOB01000001">
    <property type="protein sequence ID" value="THF84564.1"/>
    <property type="molecule type" value="Genomic_DNA"/>
</dbReference>
<dbReference type="RefSeq" id="WP_136367879.1">
    <property type="nucleotide sequence ID" value="NZ_SSOB01000001.1"/>
</dbReference>
<evidence type="ECO:0000313" key="4">
    <source>
        <dbReference type="Proteomes" id="UP000310636"/>
    </source>
</evidence>
<dbReference type="SUPFAM" id="SSF55920">
    <property type="entry name" value="Creatinase/aminopeptidase"/>
    <property type="match status" value="1"/>
</dbReference>
<dbReference type="CDD" id="cd01092">
    <property type="entry name" value="APP-like"/>
    <property type="match status" value="1"/>
</dbReference>
<protein>
    <submittedName>
        <fullName evidence="3">Aminopeptidase P family protein</fullName>
    </submittedName>
</protein>
<dbReference type="PANTHER" id="PTHR46112">
    <property type="entry name" value="AMINOPEPTIDASE"/>
    <property type="match status" value="1"/>
</dbReference>
<dbReference type="AlphaFoldDB" id="A0A4S4C985"/>
<dbReference type="GO" id="GO:0004177">
    <property type="term" value="F:aminopeptidase activity"/>
    <property type="evidence" value="ECO:0007669"/>
    <property type="project" value="UniProtKB-KW"/>
</dbReference>
<dbReference type="InterPro" id="IPR000994">
    <property type="entry name" value="Pept_M24"/>
</dbReference>
<dbReference type="Pfam" id="PF00557">
    <property type="entry name" value="Peptidase_M24"/>
    <property type="match status" value="1"/>
</dbReference>
<name>A0A4S4C985_9BACL</name>
<dbReference type="PRINTS" id="PR00599">
    <property type="entry name" value="MAPEPTIDASE"/>
</dbReference>
<evidence type="ECO:0000313" key="3">
    <source>
        <dbReference type="EMBL" id="THF84564.1"/>
    </source>
</evidence>
<keyword evidence="4" id="KW-1185">Reference proteome</keyword>
<feature type="domain" description="Peptidase M24" evidence="1">
    <location>
        <begin position="136"/>
        <end position="338"/>
    </location>
</feature>
<dbReference type="InterPro" id="IPR001714">
    <property type="entry name" value="Pept_M24_MAP"/>
</dbReference>
<feature type="domain" description="Creatinase N-terminal" evidence="2">
    <location>
        <begin position="3"/>
        <end position="120"/>
    </location>
</feature>
<keyword evidence="3" id="KW-0378">Hydrolase</keyword>
<proteinExistence type="predicted"/>
<dbReference type="InterPro" id="IPR050659">
    <property type="entry name" value="Peptidase_M24B"/>
</dbReference>
<keyword evidence="3" id="KW-0031">Aminopeptidase</keyword>
<dbReference type="GO" id="GO:0008235">
    <property type="term" value="F:metalloexopeptidase activity"/>
    <property type="evidence" value="ECO:0007669"/>
    <property type="project" value="UniProtKB-ARBA"/>
</dbReference>
<keyword evidence="3" id="KW-0645">Protease</keyword>
<gene>
    <name evidence="3" type="ORF">E6C55_00855</name>
</gene>
<reference evidence="3 4" key="1">
    <citation type="submission" date="2019-04" db="EMBL/GenBank/DDBJ databases">
        <title>Cohnella sp. nov. isolated from preserved vegetables.</title>
        <authorList>
            <person name="Lin S.-Y."/>
            <person name="Hung M.-H."/>
            <person name="Young C.-C."/>
        </authorList>
    </citation>
    <scope>NUCLEOTIDE SEQUENCE [LARGE SCALE GENOMIC DNA]</scope>
    <source>
        <strain evidence="3 4">CC-MHH1044</strain>
    </source>
</reference>
<accession>A0A4S4C985</accession>
<dbReference type="PANTHER" id="PTHR46112:SF3">
    <property type="entry name" value="AMINOPEPTIDASE YPDF"/>
    <property type="match status" value="1"/>
</dbReference>